<gene>
    <name evidence="1" type="ORF">S01H1_13468</name>
</gene>
<dbReference type="PANTHER" id="PTHR43300">
    <property type="entry name" value="ACETYLTRANSFERASE"/>
    <property type="match status" value="1"/>
</dbReference>
<dbReference type="SUPFAM" id="SSF51161">
    <property type="entry name" value="Trimeric LpxA-like enzymes"/>
    <property type="match status" value="1"/>
</dbReference>
<evidence type="ECO:0000313" key="1">
    <source>
        <dbReference type="EMBL" id="GAF76091.1"/>
    </source>
</evidence>
<accession>X0SLT7</accession>
<dbReference type="InterPro" id="IPR001451">
    <property type="entry name" value="Hexapep"/>
</dbReference>
<evidence type="ECO:0008006" key="2">
    <source>
        <dbReference type="Google" id="ProtNLM"/>
    </source>
</evidence>
<protein>
    <recommendedName>
        <fullName evidence="2">N-acetyltransferase</fullName>
    </recommendedName>
</protein>
<proteinExistence type="predicted"/>
<reference evidence="1" key="1">
    <citation type="journal article" date="2014" name="Front. Microbiol.">
        <title>High frequency of phylogenetically diverse reductive dehalogenase-homologous genes in deep subseafloor sedimentary metagenomes.</title>
        <authorList>
            <person name="Kawai M."/>
            <person name="Futagami T."/>
            <person name="Toyoda A."/>
            <person name="Takaki Y."/>
            <person name="Nishi S."/>
            <person name="Hori S."/>
            <person name="Arai W."/>
            <person name="Tsubouchi T."/>
            <person name="Morono Y."/>
            <person name="Uchiyama I."/>
            <person name="Ito T."/>
            <person name="Fujiyama A."/>
            <person name="Inagaki F."/>
            <person name="Takami H."/>
        </authorList>
    </citation>
    <scope>NUCLEOTIDE SEQUENCE</scope>
    <source>
        <strain evidence="1">Expedition CK06-06</strain>
    </source>
</reference>
<dbReference type="PANTHER" id="PTHR43300:SF10">
    <property type="entry name" value="2,3,4,5-TETRAHYDROPYRIDINE-2,6-DICARBOXYLATE N-ACETYLTRANSFERASE"/>
    <property type="match status" value="1"/>
</dbReference>
<dbReference type="EMBL" id="BARS01006951">
    <property type="protein sequence ID" value="GAF76091.1"/>
    <property type="molecule type" value="Genomic_DNA"/>
</dbReference>
<comment type="caution">
    <text evidence="1">The sequence shown here is derived from an EMBL/GenBank/DDBJ whole genome shotgun (WGS) entry which is preliminary data.</text>
</comment>
<dbReference type="Gene3D" id="2.160.10.10">
    <property type="entry name" value="Hexapeptide repeat proteins"/>
    <property type="match status" value="1"/>
</dbReference>
<name>X0SLT7_9ZZZZ</name>
<sequence length="105" mass="11320">SAYIPPLTVIEDDVFIGPGVVITNDPYPMSPKMVGVHVESGAVVCAGAVLKAGIRVGARSVVGMGSVVTRDVPPETVVYGNPARVRYSLEEYLEKKEEWEKNYPT</sequence>
<dbReference type="InterPro" id="IPR011004">
    <property type="entry name" value="Trimer_LpxA-like_sf"/>
</dbReference>
<dbReference type="AlphaFoldDB" id="X0SLT7"/>
<organism evidence="1">
    <name type="scientific">marine sediment metagenome</name>
    <dbReference type="NCBI Taxonomy" id="412755"/>
    <lineage>
        <taxon>unclassified sequences</taxon>
        <taxon>metagenomes</taxon>
        <taxon>ecological metagenomes</taxon>
    </lineage>
</organism>
<dbReference type="Pfam" id="PF14602">
    <property type="entry name" value="Hexapep_2"/>
    <property type="match status" value="2"/>
</dbReference>
<feature type="non-terminal residue" evidence="1">
    <location>
        <position position="1"/>
    </location>
</feature>
<dbReference type="InterPro" id="IPR050179">
    <property type="entry name" value="Trans_hexapeptide_repeat"/>
</dbReference>